<keyword evidence="1" id="KW-0732">Signal</keyword>
<feature type="chain" id="PRO_5014187741" evidence="1">
    <location>
        <begin position="20"/>
        <end position="75"/>
    </location>
</feature>
<accession>A0A2I0U6L7</accession>
<gene>
    <name evidence="2" type="ORF">llap_7962</name>
</gene>
<protein>
    <submittedName>
        <fullName evidence="2">Uncharacterized protein</fullName>
    </submittedName>
</protein>
<dbReference type="EMBL" id="KZ506083">
    <property type="protein sequence ID" value="PKU41734.1"/>
    <property type="molecule type" value="Genomic_DNA"/>
</dbReference>
<sequence length="75" mass="8929">MLFPFTLILFWIVLGCLYGKLDPDFDEWFHHLMLKKQKPTQTDKIAQSSAMEEETNRELLKFAIAIHHFDSFEIN</sequence>
<reference evidence="3" key="1">
    <citation type="submission" date="2017-11" db="EMBL/GenBank/DDBJ databases">
        <authorList>
            <person name="Lima N.C."/>
            <person name="Parody-Merino A.M."/>
            <person name="Battley P.F."/>
            <person name="Fidler A.E."/>
            <person name="Prosdocimi F."/>
        </authorList>
    </citation>
    <scope>NUCLEOTIDE SEQUENCE [LARGE SCALE GENOMIC DNA]</scope>
</reference>
<dbReference type="Proteomes" id="UP000233556">
    <property type="component" value="Unassembled WGS sequence"/>
</dbReference>
<reference evidence="3" key="2">
    <citation type="submission" date="2017-12" db="EMBL/GenBank/DDBJ databases">
        <title>Genome sequence of the Bar-tailed Godwit (Limosa lapponica baueri).</title>
        <authorList>
            <person name="Lima N.C.B."/>
            <person name="Parody-Merino A.M."/>
            <person name="Battley P.F."/>
            <person name="Fidler A.E."/>
            <person name="Prosdocimi F."/>
        </authorList>
    </citation>
    <scope>NUCLEOTIDE SEQUENCE [LARGE SCALE GENOMIC DNA]</scope>
</reference>
<keyword evidence="3" id="KW-1185">Reference proteome</keyword>
<name>A0A2I0U6L7_LIMLA</name>
<proteinExistence type="predicted"/>
<evidence type="ECO:0000256" key="1">
    <source>
        <dbReference type="SAM" id="SignalP"/>
    </source>
</evidence>
<organism evidence="2 3">
    <name type="scientific">Limosa lapponica baueri</name>
    <dbReference type="NCBI Taxonomy" id="1758121"/>
    <lineage>
        <taxon>Eukaryota</taxon>
        <taxon>Metazoa</taxon>
        <taxon>Chordata</taxon>
        <taxon>Craniata</taxon>
        <taxon>Vertebrata</taxon>
        <taxon>Euteleostomi</taxon>
        <taxon>Archelosauria</taxon>
        <taxon>Archosauria</taxon>
        <taxon>Dinosauria</taxon>
        <taxon>Saurischia</taxon>
        <taxon>Theropoda</taxon>
        <taxon>Coelurosauria</taxon>
        <taxon>Aves</taxon>
        <taxon>Neognathae</taxon>
        <taxon>Neoaves</taxon>
        <taxon>Charadriiformes</taxon>
        <taxon>Scolopacidae</taxon>
        <taxon>Limosa</taxon>
    </lineage>
</organism>
<evidence type="ECO:0000313" key="2">
    <source>
        <dbReference type="EMBL" id="PKU41734.1"/>
    </source>
</evidence>
<feature type="signal peptide" evidence="1">
    <location>
        <begin position="1"/>
        <end position="19"/>
    </location>
</feature>
<evidence type="ECO:0000313" key="3">
    <source>
        <dbReference type="Proteomes" id="UP000233556"/>
    </source>
</evidence>
<dbReference type="AlphaFoldDB" id="A0A2I0U6L7"/>